<comment type="caution">
    <text evidence="1">The sequence shown here is derived from an EMBL/GenBank/DDBJ whole genome shotgun (WGS) entry which is preliminary data.</text>
</comment>
<dbReference type="Gene3D" id="3.40.50.720">
    <property type="entry name" value="NAD(P)-binding Rossmann-like Domain"/>
    <property type="match status" value="1"/>
</dbReference>
<dbReference type="SUPFAM" id="SSF51735">
    <property type="entry name" value="NAD(P)-binding Rossmann-fold domains"/>
    <property type="match status" value="1"/>
</dbReference>
<dbReference type="Pfam" id="PF00106">
    <property type="entry name" value="adh_short"/>
    <property type="match status" value="1"/>
</dbReference>
<dbReference type="AlphaFoldDB" id="A0A6I1GDQ7"/>
<dbReference type="InterPro" id="IPR036291">
    <property type="entry name" value="NAD(P)-bd_dom_sf"/>
</dbReference>
<keyword evidence="2" id="KW-1185">Reference proteome</keyword>
<protein>
    <submittedName>
        <fullName evidence="1">Dehydrogenase</fullName>
    </submittedName>
</protein>
<proteinExistence type="predicted"/>
<accession>A0A6I1GDQ7</accession>
<sequence>MLVWVKAVMPPWIIDLFQLQPALHYIVHIERIGAEYTNIRIVPMPLDLTDPHSYDVLRDRLASAKPDVRLLASNAGMGSSRMFAEEDPQRLERLVQLNVTANTMAIRHCLPYMRRGSLRAVKRNKAIDLQHPFNKTLALLAKILPIPLIV</sequence>
<name>A0A6I1GDQ7_9BIFI</name>
<dbReference type="EMBL" id="WBVT01000032">
    <property type="protein sequence ID" value="KAB7789763.1"/>
    <property type="molecule type" value="Genomic_DNA"/>
</dbReference>
<dbReference type="InterPro" id="IPR002347">
    <property type="entry name" value="SDR_fam"/>
</dbReference>
<organism evidence="1 2">
    <name type="scientific">Bifidobacterium leontopitheci</name>
    <dbReference type="NCBI Taxonomy" id="2650774"/>
    <lineage>
        <taxon>Bacteria</taxon>
        <taxon>Bacillati</taxon>
        <taxon>Actinomycetota</taxon>
        <taxon>Actinomycetes</taxon>
        <taxon>Bifidobacteriales</taxon>
        <taxon>Bifidobacteriaceae</taxon>
        <taxon>Bifidobacterium</taxon>
    </lineage>
</organism>
<gene>
    <name evidence="1" type="ORF">F7D09_1708</name>
</gene>
<evidence type="ECO:0000313" key="1">
    <source>
        <dbReference type="EMBL" id="KAB7789763.1"/>
    </source>
</evidence>
<reference evidence="1 2" key="1">
    <citation type="submission" date="2019-09" db="EMBL/GenBank/DDBJ databases">
        <title>Characterization of the phylogenetic diversity of two novel species belonging to the genus Bifidobacterium: Bifidobacterium cebidarum sp. nov. and Bifidobacterium leontopitheci sp. nov.</title>
        <authorList>
            <person name="Lugli G.A."/>
            <person name="Duranti S."/>
            <person name="Milani C."/>
            <person name="Turroni F."/>
            <person name="Ventura M."/>
        </authorList>
    </citation>
    <scope>NUCLEOTIDE SEQUENCE [LARGE SCALE GENOMIC DNA]</scope>
    <source>
        <strain evidence="1 2">LMG 31471</strain>
    </source>
</reference>
<dbReference type="Proteomes" id="UP000441772">
    <property type="component" value="Unassembled WGS sequence"/>
</dbReference>
<evidence type="ECO:0000313" key="2">
    <source>
        <dbReference type="Proteomes" id="UP000441772"/>
    </source>
</evidence>